<accession>A0A6N9HB21</accession>
<name>A0A6N9HB21_9BURK</name>
<feature type="chain" id="PRO_5026866490" evidence="1">
    <location>
        <begin position="22"/>
        <end position="334"/>
    </location>
</feature>
<proteinExistence type="predicted"/>
<evidence type="ECO:0000313" key="3">
    <source>
        <dbReference type="Proteomes" id="UP000448575"/>
    </source>
</evidence>
<evidence type="ECO:0000256" key="1">
    <source>
        <dbReference type="SAM" id="SignalP"/>
    </source>
</evidence>
<dbReference type="CDD" id="cd14788">
    <property type="entry name" value="GumN"/>
    <property type="match status" value="1"/>
</dbReference>
<sequence>MKLKFAAAALALGLLAPGAYAQEQEQETAPGLESVLVVGQRPGPGLWKVSKDDHVMYVFGKYGPLPKKMEWRSHEVEAILAKSQEYLSEPALDAKLGFWGGVKLAASIPQMLSFQENPDGAMLQDVVPPEVYARWLVLKEKYLGDNQKVEKFRPIFASATLFKAVLERAGLTSKDQIDGTLQKLAKRSNVKVTPALVETALPDAGQLLKDFKSGKLDDAECFSATLAQLEADIDQMRVRANAWAVGDIDTIRKLSFADREGACYAAVVGSTAFQARPELVAMRAKARALWLENAEKALASNATTFAVLRMNEIMSPHGLIAALQAKGYKLESPE</sequence>
<dbReference type="InterPro" id="IPR002816">
    <property type="entry name" value="TraB/PrgY/GumN_fam"/>
</dbReference>
<organism evidence="2 3">
    <name type="scientific">Pseudoduganella guangdongensis</name>
    <dbReference type="NCBI Taxonomy" id="2692179"/>
    <lineage>
        <taxon>Bacteria</taxon>
        <taxon>Pseudomonadati</taxon>
        <taxon>Pseudomonadota</taxon>
        <taxon>Betaproteobacteria</taxon>
        <taxon>Burkholderiales</taxon>
        <taxon>Oxalobacteraceae</taxon>
        <taxon>Telluria group</taxon>
        <taxon>Pseudoduganella</taxon>
    </lineage>
</organism>
<dbReference type="Proteomes" id="UP000448575">
    <property type="component" value="Unassembled WGS sequence"/>
</dbReference>
<feature type="signal peptide" evidence="1">
    <location>
        <begin position="1"/>
        <end position="21"/>
    </location>
</feature>
<keyword evidence="3" id="KW-1185">Reference proteome</keyword>
<evidence type="ECO:0000313" key="2">
    <source>
        <dbReference type="EMBL" id="MYN00626.1"/>
    </source>
</evidence>
<dbReference type="Pfam" id="PF01963">
    <property type="entry name" value="TraB_PrgY_gumN"/>
    <property type="match status" value="1"/>
</dbReference>
<reference evidence="2 3" key="1">
    <citation type="submission" date="2019-12" db="EMBL/GenBank/DDBJ databases">
        <title>Novel species isolated from a subtropical stream in China.</title>
        <authorList>
            <person name="Lu H."/>
        </authorList>
    </citation>
    <scope>NUCLEOTIDE SEQUENCE [LARGE SCALE GENOMIC DNA]</scope>
    <source>
        <strain evidence="2 3">DS3</strain>
    </source>
</reference>
<dbReference type="EMBL" id="WWCJ01000001">
    <property type="protein sequence ID" value="MYN00626.1"/>
    <property type="molecule type" value="Genomic_DNA"/>
</dbReference>
<comment type="caution">
    <text evidence="2">The sequence shown here is derived from an EMBL/GenBank/DDBJ whole genome shotgun (WGS) entry which is preliminary data.</text>
</comment>
<dbReference type="RefSeq" id="WP_161023646.1">
    <property type="nucleotide sequence ID" value="NZ_WWCJ01000001.1"/>
</dbReference>
<dbReference type="AlphaFoldDB" id="A0A6N9HB21"/>
<keyword evidence="1" id="KW-0732">Signal</keyword>
<protein>
    <submittedName>
        <fullName evidence="2">TraB/GumN family protein</fullName>
    </submittedName>
</protein>
<gene>
    <name evidence="2" type="ORF">GTP41_00780</name>
</gene>